<dbReference type="EMBL" id="JAAAJB010000178">
    <property type="protein sequence ID" value="KAG0262762.1"/>
    <property type="molecule type" value="Genomic_DNA"/>
</dbReference>
<evidence type="ECO:0000256" key="1">
    <source>
        <dbReference type="SAM" id="MobiDB-lite"/>
    </source>
</evidence>
<evidence type="ECO:0000313" key="3">
    <source>
        <dbReference type="Proteomes" id="UP000807716"/>
    </source>
</evidence>
<evidence type="ECO:0000313" key="2">
    <source>
        <dbReference type="EMBL" id="KAG0262762.1"/>
    </source>
</evidence>
<dbReference type="Proteomes" id="UP000807716">
    <property type="component" value="Unassembled WGS sequence"/>
</dbReference>
<reference evidence="2" key="1">
    <citation type="journal article" date="2020" name="Fungal Divers.">
        <title>Resolving the Mortierellaceae phylogeny through synthesis of multi-gene phylogenetics and phylogenomics.</title>
        <authorList>
            <person name="Vandepol N."/>
            <person name="Liber J."/>
            <person name="Desiro A."/>
            <person name="Na H."/>
            <person name="Kennedy M."/>
            <person name="Barry K."/>
            <person name="Grigoriev I.V."/>
            <person name="Miller A.N."/>
            <person name="O'Donnell K."/>
            <person name="Stajich J.E."/>
            <person name="Bonito G."/>
        </authorList>
    </citation>
    <scope>NUCLEOTIDE SEQUENCE</scope>
    <source>
        <strain evidence="2">BC1065</strain>
    </source>
</reference>
<gene>
    <name evidence="2" type="ORF">DFQ27_002128</name>
</gene>
<dbReference type="OrthoDB" id="10664242at2759"/>
<proteinExistence type="predicted"/>
<name>A0A9P6QA52_9FUNG</name>
<feature type="compositionally biased region" description="Basic and acidic residues" evidence="1">
    <location>
        <begin position="1"/>
        <end position="11"/>
    </location>
</feature>
<accession>A0A9P6QA52</accession>
<organism evidence="2 3">
    <name type="scientific">Actinomortierella ambigua</name>
    <dbReference type="NCBI Taxonomy" id="1343610"/>
    <lineage>
        <taxon>Eukaryota</taxon>
        <taxon>Fungi</taxon>
        <taxon>Fungi incertae sedis</taxon>
        <taxon>Mucoromycota</taxon>
        <taxon>Mortierellomycotina</taxon>
        <taxon>Mortierellomycetes</taxon>
        <taxon>Mortierellales</taxon>
        <taxon>Mortierellaceae</taxon>
        <taxon>Actinomortierella</taxon>
    </lineage>
</organism>
<sequence>MPVDKQERNHEEEQEEDDDEKSKDQVEEAILGLIEDSMLVIDLRFLINDTPVDLQENALSRGHIVNGIFSPET</sequence>
<comment type="caution">
    <text evidence="2">The sequence shown here is derived from an EMBL/GenBank/DDBJ whole genome shotgun (WGS) entry which is preliminary data.</text>
</comment>
<keyword evidence="3" id="KW-1185">Reference proteome</keyword>
<feature type="region of interest" description="Disordered" evidence="1">
    <location>
        <begin position="1"/>
        <end position="24"/>
    </location>
</feature>
<dbReference type="AlphaFoldDB" id="A0A9P6QA52"/>
<protein>
    <submittedName>
        <fullName evidence="2">Uncharacterized protein</fullName>
    </submittedName>
</protein>